<dbReference type="AlphaFoldDB" id="W8K1W4"/>
<feature type="compositionally biased region" description="Low complexity" evidence="1">
    <location>
        <begin position="38"/>
        <end position="49"/>
    </location>
</feature>
<dbReference type="PATRIC" id="fig|1229831.3.peg.969"/>
<evidence type="ECO:0000256" key="1">
    <source>
        <dbReference type="SAM" id="MobiDB-lite"/>
    </source>
</evidence>
<reference evidence="2 3" key="1">
    <citation type="journal article" date="2014" name="Syst. Appl. Microbiol.">
        <title>Evidence for the existence of two new members of the family Chlamydiaceae and proposal of Chlamydia avium sp. nov. and Chlamydia gallinacea sp. nov.</title>
        <authorList>
            <person name="Sachse K."/>
            <person name="Laroucau K."/>
            <person name="Riege K."/>
            <person name="Wehner S."/>
            <person name="Dilcher M."/>
            <person name="Creasy H.H."/>
            <person name="Weidmann M."/>
            <person name="Myers G."/>
            <person name="Vorimore F."/>
            <person name="Vicari N."/>
            <person name="Magnino S."/>
            <person name="Liebler-Tenorio E."/>
            <person name="Ruettger A."/>
            <person name="Bavoil P.M."/>
            <person name="Hufert F.T."/>
            <person name="Rossello-Mora R."/>
            <person name="Marz M."/>
        </authorList>
    </citation>
    <scope>NUCLEOTIDE SEQUENCE [LARGE SCALE GENOMIC DNA]</scope>
    <source>
        <strain evidence="2 3">10DC88</strain>
    </source>
</reference>
<dbReference type="EMBL" id="CP006571">
    <property type="protein sequence ID" value="AHK63817.1"/>
    <property type="molecule type" value="Genomic_DNA"/>
</dbReference>
<evidence type="ECO:0000313" key="2">
    <source>
        <dbReference type="EMBL" id="AHK63817.1"/>
    </source>
</evidence>
<dbReference type="RefSeq" id="WP_240991512.1">
    <property type="nucleotide sequence ID" value="NZ_CP006571.1"/>
</dbReference>
<organism evidence="2 3">
    <name type="scientific">Chlamydia avium 10DC88</name>
    <dbReference type="NCBI Taxonomy" id="1229831"/>
    <lineage>
        <taxon>Bacteria</taxon>
        <taxon>Pseudomonadati</taxon>
        <taxon>Chlamydiota</taxon>
        <taxon>Chlamydiia</taxon>
        <taxon>Chlamydiales</taxon>
        <taxon>Chlamydiaceae</taxon>
        <taxon>Chlamydia/Chlamydophila group</taxon>
        <taxon>Chlamydia</taxon>
    </lineage>
</organism>
<dbReference type="HOGENOM" id="CLU_2129019_0_0_0"/>
<protein>
    <submittedName>
        <fullName evidence="2">Uncharacterized protein</fullName>
    </submittedName>
</protein>
<feature type="compositionally biased region" description="Low complexity" evidence="1">
    <location>
        <begin position="1"/>
        <end position="22"/>
    </location>
</feature>
<dbReference type="Proteomes" id="UP000019433">
    <property type="component" value="Chromosome"/>
</dbReference>
<accession>W8K1W4</accession>
<name>W8K1W4_9CHLA</name>
<dbReference type="KEGG" id="cav:M832_09700"/>
<sequence length="113" mass="11352">MSNVLSSATSTGSTVSTPSPATQTAVSESVGGTRGMASPLSSDSPSELPQAAAEVTQTLSTLANRLTLMQAGESMNSAIRSAESSSSSLGLQLMQAAKDVTKQLSATLSKVTE</sequence>
<evidence type="ECO:0000313" key="3">
    <source>
        <dbReference type="Proteomes" id="UP000019433"/>
    </source>
</evidence>
<feature type="region of interest" description="Disordered" evidence="1">
    <location>
        <begin position="1"/>
        <end position="53"/>
    </location>
</feature>
<gene>
    <name evidence="2" type="ORF">M832_09700</name>
</gene>
<proteinExistence type="predicted"/>